<comment type="caution">
    <text evidence="3">The sequence shown here is derived from an EMBL/GenBank/DDBJ whole genome shotgun (WGS) entry which is preliminary data.</text>
</comment>
<organism evidence="3 4">
    <name type="scientific">Nesterenkonia natronophila</name>
    <dbReference type="NCBI Taxonomy" id="2174932"/>
    <lineage>
        <taxon>Bacteria</taxon>
        <taxon>Bacillati</taxon>
        <taxon>Actinomycetota</taxon>
        <taxon>Actinomycetes</taxon>
        <taxon>Micrococcales</taxon>
        <taxon>Micrococcaceae</taxon>
        <taxon>Nesterenkonia</taxon>
    </lineage>
</organism>
<accession>A0A3A4F3Y9</accession>
<keyword evidence="1" id="KW-0472">Membrane</keyword>
<feature type="transmembrane region" description="Helical" evidence="1">
    <location>
        <begin position="18"/>
        <end position="35"/>
    </location>
</feature>
<dbReference type="GO" id="GO:0080120">
    <property type="term" value="P:CAAX-box protein maturation"/>
    <property type="evidence" value="ECO:0007669"/>
    <property type="project" value="UniProtKB-ARBA"/>
</dbReference>
<evidence type="ECO:0000259" key="2">
    <source>
        <dbReference type="Pfam" id="PF02517"/>
    </source>
</evidence>
<keyword evidence="3" id="KW-0378">Hydrolase</keyword>
<sequence>MDFWRRVVDVRVLGVREWSLVAVVALLPSVVGRVVSGSDGRTIVPGAVLVLVAAVVAGILEEPGWRGYGLDAFNDRHGALVAAGIIGCVWALWHLPLFFLPGSYQAGLGLGSGGFWLFVFGLFALSFVYAAVYFVTGRSILAVVVLHAGSNAAGELVSAPGERTVESVVTLLMTLVAVIVLVRRVPG</sequence>
<keyword evidence="4" id="KW-1185">Reference proteome</keyword>
<gene>
    <name evidence="3" type="ORF">D3250_01690</name>
</gene>
<dbReference type="Pfam" id="PF02517">
    <property type="entry name" value="Rce1-like"/>
    <property type="match status" value="1"/>
</dbReference>
<proteinExistence type="predicted"/>
<dbReference type="GO" id="GO:0006508">
    <property type="term" value="P:proteolysis"/>
    <property type="evidence" value="ECO:0007669"/>
    <property type="project" value="UniProtKB-KW"/>
</dbReference>
<feature type="transmembrane region" description="Helical" evidence="1">
    <location>
        <begin position="114"/>
        <end position="135"/>
    </location>
</feature>
<dbReference type="OrthoDB" id="3693644at2"/>
<dbReference type="GO" id="GO:0004175">
    <property type="term" value="F:endopeptidase activity"/>
    <property type="evidence" value="ECO:0007669"/>
    <property type="project" value="UniProtKB-ARBA"/>
</dbReference>
<dbReference type="InterPro" id="IPR042150">
    <property type="entry name" value="MmRce1-like"/>
</dbReference>
<keyword evidence="1" id="KW-0812">Transmembrane</keyword>
<reference evidence="3 4" key="1">
    <citation type="submission" date="2018-09" db="EMBL/GenBank/DDBJ databases">
        <title>Nesterenkonia natronophila sp. nov., an alkaliphilic actinobacteriume isolated from a soda lake, and emended description of the genus Nesterenkonia.</title>
        <authorList>
            <person name="Menes R.J."/>
            <person name="Iriarte A."/>
        </authorList>
    </citation>
    <scope>NUCLEOTIDE SEQUENCE [LARGE SCALE GENOMIC DNA]</scope>
    <source>
        <strain evidence="3 4">M8</strain>
    </source>
</reference>
<evidence type="ECO:0000313" key="3">
    <source>
        <dbReference type="EMBL" id="RJN32578.1"/>
    </source>
</evidence>
<name>A0A3A4F3Y9_9MICC</name>
<protein>
    <submittedName>
        <fullName evidence="3">CPBP family intramembrane metalloprotease</fullName>
    </submittedName>
</protein>
<keyword evidence="1" id="KW-1133">Transmembrane helix</keyword>
<dbReference type="PANTHER" id="PTHR35797:SF1">
    <property type="entry name" value="PROTEASE"/>
    <property type="match status" value="1"/>
</dbReference>
<feature type="domain" description="CAAX prenyl protease 2/Lysostaphin resistance protein A-like" evidence="2">
    <location>
        <begin position="47"/>
        <end position="152"/>
    </location>
</feature>
<dbReference type="InterPro" id="IPR003675">
    <property type="entry name" value="Rce1/LyrA-like_dom"/>
</dbReference>
<dbReference type="Proteomes" id="UP000266615">
    <property type="component" value="Unassembled WGS sequence"/>
</dbReference>
<dbReference type="GO" id="GO:0008237">
    <property type="term" value="F:metallopeptidase activity"/>
    <property type="evidence" value="ECO:0007669"/>
    <property type="project" value="UniProtKB-KW"/>
</dbReference>
<keyword evidence="3" id="KW-0645">Protease</keyword>
<keyword evidence="3" id="KW-0482">Metalloprotease</keyword>
<evidence type="ECO:0000313" key="4">
    <source>
        <dbReference type="Proteomes" id="UP000266615"/>
    </source>
</evidence>
<dbReference type="RefSeq" id="WP_119901625.1">
    <property type="nucleotide sequence ID" value="NZ_QYZP01000001.1"/>
</dbReference>
<dbReference type="EMBL" id="QYZP01000001">
    <property type="protein sequence ID" value="RJN32578.1"/>
    <property type="molecule type" value="Genomic_DNA"/>
</dbReference>
<feature type="transmembrane region" description="Helical" evidence="1">
    <location>
        <begin position="42"/>
        <end position="60"/>
    </location>
</feature>
<evidence type="ECO:0000256" key="1">
    <source>
        <dbReference type="SAM" id="Phobius"/>
    </source>
</evidence>
<feature type="transmembrane region" description="Helical" evidence="1">
    <location>
        <begin position="80"/>
        <end position="102"/>
    </location>
</feature>
<dbReference type="PANTHER" id="PTHR35797">
    <property type="entry name" value="PROTEASE-RELATED"/>
    <property type="match status" value="1"/>
</dbReference>
<dbReference type="AlphaFoldDB" id="A0A3A4F3Y9"/>